<feature type="compositionally biased region" description="Polar residues" evidence="2">
    <location>
        <begin position="579"/>
        <end position="590"/>
    </location>
</feature>
<dbReference type="InterPro" id="IPR035979">
    <property type="entry name" value="RBD_domain_sf"/>
</dbReference>
<dbReference type="EMBL" id="NETL01000026">
    <property type="protein sequence ID" value="OTN65071.1"/>
    <property type="molecule type" value="Genomic_DNA"/>
</dbReference>
<organism evidence="4 5">
    <name type="scientific">Plasmodium knowlesi</name>
    <dbReference type="NCBI Taxonomy" id="5850"/>
    <lineage>
        <taxon>Eukaryota</taxon>
        <taxon>Sar</taxon>
        <taxon>Alveolata</taxon>
        <taxon>Apicomplexa</taxon>
        <taxon>Aconoidasida</taxon>
        <taxon>Haemosporida</taxon>
        <taxon>Plasmodiidae</taxon>
        <taxon>Plasmodium</taxon>
        <taxon>Plasmodium (Plasmodium)</taxon>
    </lineage>
</organism>
<accession>A0A1Y3DJE4</accession>
<dbReference type="GO" id="GO:0003723">
    <property type="term" value="F:RNA binding"/>
    <property type="evidence" value="ECO:0007669"/>
    <property type="project" value="UniProtKB-UniRule"/>
</dbReference>
<feature type="compositionally biased region" description="Basic and acidic residues" evidence="2">
    <location>
        <begin position="822"/>
        <end position="834"/>
    </location>
</feature>
<dbReference type="OrthoDB" id="8093034at2759"/>
<dbReference type="Pfam" id="PF00076">
    <property type="entry name" value="RRM_1"/>
    <property type="match status" value="1"/>
</dbReference>
<evidence type="ECO:0000256" key="2">
    <source>
        <dbReference type="SAM" id="MobiDB-lite"/>
    </source>
</evidence>
<name>A0A1Y3DJE4_PLAKN</name>
<feature type="region of interest" description="Disordered" evidence="2">
    <location>
        <begin position="577"/>
        <end position="684"/>
    </location>
</feature>
<protein>
    <submittedName>
        <fullName evidence="4">Putative RNA binding protein</fullName>
    </submittedName>
</protein>
<feature type="compositionally biased region" description="Basic residues" evidence="2">
    <location>
        <begin position="232"/>
        <end position="242"/>
    </location>
</feature>
<sequence length="946" mass="107292">MVENGCSLLIKNLSFHTSPDKIRKIFQSFGKVRDVYLPLDHYTRRPRGFGFVEYYEPQYAKEALITLNHTKIDGNEVKIIIAQNRRKSPETMKMYQRSVHKGRYRGHPYRSDSSGKRIHRKRDKSNEEGRRKYYRSKSRITHKMRKKEKRLKGKKVPSRYRPGKKYSESASTYSASSSYRSSYSRESKCGSSLSQHRRRSRKGDRSWERGAVRSSSSRTTSYSTVSYGSEKGKRKNRGKNPKRGQGEGEKEGSKKDIKRQTKETLSRNVSLSKGEGASRDGEPWKEPPEGTDKHIRKDIRRQICRSFSLSRKSQERDKVSQNCALKRVSYSTEEEDHPGEETDDHGKSLKYGERVGTMKSKKKGKLSENSSEDTNFHRERKEESNLNEEEPEPNFQGIPTNEQSKQPYFLHHMEEGEGKKGGTKKNAKSVSPSTSGDINCEGVIHQDGRDKTHAEREAAPAKRVHREGSNNGSSSNKDSGSSKETDEEESSSPHMTKRKRICLSTTASNTNSTQMDHLPNGEVENGNGVHRKNKSSSSPIGQENNVNLKENLELCYLSQYDNAKGGKNFDPREECIGGNENSSSRTSSTYRGCRKEQKGKYITKIRRKKRINERHSTDRSSIGDKKKVGIRRKEGESGKTKNGHRRMMKEGREKRGRVTLSVSESRDRSNGEGETAAGVIDHAAIGEDEKRERFANSAVESLGRAKITMERSNTPCCSNGSYRGSPVGRDTKRGNTQPESVASHRSRTICDVASERPDGEKGIAKGKKSISGNGSDGKGDDERYGRRTRRLKRSGIPRDAEENPREKRRRKGQETKTGSDSIDERTHTKRKELQKGNMKKMSKISKSKKEKFTKKRWPKKSYDSSTYSQSSGSRSLLESSIGGSSSYIESSKMEKSMNHFSAKGSKGKEHKRDMRRRRERRIEGDAYCDSSSSISYGDSPVVRSKR</sequence>
<reference evidence="4 5" key="1">
    <citation type="submission" date="2017-05" db="EMBL/GenBank/DDBJ databases">
        <title>PacBio assembly of a Plasmodium knowlesi genome sequence with Hi-C correction and manual annotation of the SICAvar gene family.</title>
        <authorList>
            <person name="Lapp S.A."/>
            <person name="Geraldo J.A."/>
            <person name="Chien J.-T."/>
            <person name="Ay F."/>
            <person name="Pakala S.B."/>
            <person name="Batugedara G."/>
            <person name="Humphrey J.C."/>
            <person name="Debarry J.D."/>
            <person name="Le Roch K.G."/>
            <person name="Galinski M.R."/>
            <person name="Kissinger J.C."/>
        </authorList>
    </citation>
    <scope>NUCLEOTIDE SEQUENCE [LARGE SCALE GENOMIC DNA]</scope>
    <source>
        <strain evidence="5">Malayan Strain Pk1 (A+)</strain>
    </source>
</reference>
<dbReference type="VEuPathDB" id="PlasmoDB:PKA1H_090030800"/>
<feature type="compositionally biased region" description="Basic residues" evidence="2">
    <location>
        <begin position="98"/>
        <end position="108"/>
    </location>
</feature>
<feature type="region of interest" description="Disordered" evidence="2">
    <location>
        <begin position="705"/>
        <end position="946"/>
    </location>
</feature>
<evidence type="ECO:0000256" key="1">
    <source>
        <dbReference type="PROSITE-ProRule" id="PRU00176"/>
    </source>
</evidence>
<feature type="compositionally biased region" description="Low complexity" evidence="2">
    <location>
        <begin position="863"/>
        <end position="890"/>
    </location>
</feature>
<dbReference type="SUPFAM" id="SSF54928">
    <property type="entry name" value="RNA-binding domain, RBD"/>
    <property type="match status" value="1"/>
</dbReference>
<feature type="compositionally biased region" description="Basic and acidic residues" evidence="2">
    <location>
        <begin position="753"/>
        <end position="763"/>
    </location>
</feature>
<dbReference type="SMART" id="SM00360">
    <property type="entry name" value="RRM"/>
    <property type="match status" value="1"/>
</dbReference>
<keyword evidence="1" id="KW-0694">RNA-binding</keyword>
<feature type="compositionally biased region" description="Basic residues" evidence="2">
    <location>
        <begin position="601"/>
        <end position="612"/>
    </location>
</feature>
<dbReference type="Proteomes" id="UP000195012">
    <property type="component" value="Unassembled WGS sequence"/>
</dbReference>
<feature type="compositionally biased region" description="Polar residues" evidence="2">
    <location>
        <begin position="397"/>
        <end position="406"/>
    </location>
</feature>
<dbReference type="OMA" id="ETMKMYQ"/>
<dbReference type="PANTHER" id="PTHR23147">
    <property type="entry name" value="SERINE/ARGININE RICH SPLICING FACTOR"/>
    <property type="match status" value="1"/>
</dbReference>
<proteinExistence type="predicted"/>
<dbReference type="InterPro" id="IPR012677">
    <property type="entry name" value="Nucleotide-bd_a/b_plait_sf"/>
</dbReference>
<dbReference type="InterPro" id="IPR050907">
    <property type="entry name" value="SRSF"/>
</dbReference>
<feature type="compositionally biased region" description="Acidic residues" evidence="2">
    <location>
        <begin position="332"/>
        <end position="343"/>
    </location>
</feature>
<dbReference type="eggNOG" id="KOG0118">
    <property type="taxonomic scope" value="Eukaryota"/>
</dbReference>
<dbReference type="VEuPathDB" id="PlasmoDB:PKNH_0924800"/>
<feature type="compositionally biased region" description="Polar residues" evidence="2">
    <location>
        <begin position="710"/>
        <end position="722"/>
    </location>
</feature>
<feature type="compositionally biased region" description="Basic and acidic residues" evidence="2">
    <location>
        <begin position="444"/>
        <end position="460"/>
    </location>
</feature>
<dbReference type="VEuPathDB" id="PlasmoDB:PKNOH_S120143800"/>
<feature type="compositionally biased region" description="Low complexity" evidence="2">
    <location>
        <begin position="469"/>
        <end position="479"/>
    </location>
</feature>
<dbReference type="Gene3D" id="3.30.70.330">
    <property type="match status" value="1"/>
</dbReference>
<feature type="compositionally biased region" description="Low complexity" evidence="2">
    <location>
        <begin position="212"/>
        <end position="227"/>
    </location>
</feature>
<evidence type="ECO:0000313" key="4">
    <source>
        <dbReference type="EMBL" id="OTN65071.1"/>
    </source>
</evidence>
<evidence type="ECO:0000313" key="5">
    <source>
        <dbReference type="Proteomes" id="UP000195012"/>
    </source>
</evidence>
<feature type="compositionally biased region" description="Basic residues" evidence="2">
    <location>
        <begin position="786"/>
        <end position="795"/>
    </location>
</feature>
<feature type="compositionally biased region" description="Polar residues" evidence="2">
    <location>
        <begin position="428"/>
        <end position="437"/>
    </location>
</feature>
<feature type="compositionally biased region" description="Basic and acidic residues" evidence="2">
    <location>
        <begin position="613"/>
        <end position="639"/>
    </location>
</feature>
<feature type="compositionally biased region" description="Basic and acidic residues" evidence="2">
    <location>
        <begin position="796"/>
        <end position="805"/>
    </location>
</feature>
<feature type="compositionally biased region" description="Basic residues" evidence="2">
    <location>
        <begin position="835"/>
        <end position="859"/>
    </location>
</feature>
<feature type="compositionally biased region" description="Polar residues" evidence="2">
    <location>
        <begin position="503"/>
        <end position="515"/>
    </location>
</feature>
<feature type="compositionally biased region" description="Basic and acidic residues" evidence="2">
    <location>
        <begin position="276"/>
        <end position="295"/>
    </location>
</feature>
<dbReference type="AlphaFoldDB" id="A0A1Y3DJE4"/>
<dbReference type="InterPro" id="IPR000504">
    <property type="entry name" value="RRM_dom"/>
</dbReference>
<feature type="compositionally biased region" description="Basic and acidic residues" evidence="2">
    <location>
        <begin position="411"/>
        <end position="420"/>
    </location>
</feature>
<feature type="compositionally biased region" description="Basic and acidic residues" evidence="2">
    <location>
        <begin position="374"/>
        <end position="384"/>
    </location>
</feature>
<feature type="compositionally biased region" description="Basic and acidic residues" evidence="2">
    <location>
        <begin position="244"/>
        <end position="265"/>
    </location>
</feature>
<feature type="compositionally biased region" description="Basic and acidic residues" evidence="2">
    <location>
        <begin position="344"/>
        <end position="353"/>
    </location>
</feature>
<feature type="domain" description="RRM" evidence="3">
    <location>
        <begin position="6"/>
        <end position="84"/>
    </location>
</feature>
<dbReference type="PROSITE" id="PS50102">
    <property type="entry name" value="RRM"/>
    <property type="match status" value="1"/>
</dbReference>
<gene>
    <name evidence="4" type="ORF">PKNOH_S120143800</name>
</gene>
<feature type="compositionally biased region" description="Basic residues" evidence="2">
    <location>
        <begin position="132"/>
        <end position="164"/>
    </location>
</feature>
<feature type="region of interest" description="Disordered" evidence="2">
    <location>
        <begin position="88"/>
        <end position="545"/>
    </location>
</feature>
<evidence type="ECO:0000259" key="3">
    <source>
        <dbReference type="PROSITE" id="PS50102"/>
    </source>
</evidence>
<feature type="compositionally biased region" description="Low complexity" evidence="2">
    <location>
        <begin position="168"/>
        <end position="182"/>
    </location>
</feature>
<comment type="caution">
    <text evidence="4">The sequence shown here is derived from an EMBL/GenBank/DDBJ whole genome shotgun (WGS) entry which is preliminary data.</text>
</comment>